<evidence type="ECO:0000256" key="4">
    <source>
        <dbReference type="ARBA" id="ARBA00039140"/>
    </source>
</evidence>
<dbReference type="GO" id="GO:0008984">
    <property type="term" value="F:protein-glutamate methylesterase activity"/>
    <property type="evidence" value="ECO:0007669"/>
    <property type="project" value="UniProtKB-EC"/>
</dbReference>
<dbReference type="GO" id="GO:0005737">
    <property type="term" value="C:cytoplasm"/>
    <property type="evidence" value="ECO:0007669"/>
    <property type="project" value="InterPro"/>
</dbReference>
<dbReference type="PIRSF" id="PIRSF000876">
    <property type="entry name" value="RR_chemtxs_CheB"/>
    <property type="match status" value="1"/>
</dbReference>
<dbReference type="SUPFAM" id="SSF52738">
    <property type="entry name" value="Methylesterase CheB, C-terminal domain"/>
    <property type="match status" value="1"/>
</dbReference>
<dbReference type="Proteomes" id="UP000503640">
    <property type="component" value="Unassembled WGS sequence"/>
</dbReference>
<feature type="active site" evidence="6">
    <location>
        <position position="207"/>
    </location>
</feature>
<dbReference type="InterPro" id="IPR008248">
    <property type="entry name" value="CheB-like"/>
</dbReference>
<keyword evidence="1" id="KW-0963">Cytoplasm</keyword>
<dbReference type="EC" id="3.1.1.61" evidence="4"/>
<dbReference type="Pfam" id="PF01339">
    <property type="entry name" value="CheB_methylest"/>
    <property type="match status" value="1"/>
</dbReference>
<organism evidence="10 11">
    <name type="scientific">Anaeromyxobacter diazotrophicus</name>
    <dbReference type="NCBI Taxonomy" id="2590199"/>
    <lineage>
        <taxon>Bacteria</taxon>
        <taxon>Pseudomonadati</taxon>
        <taxon>Myxococcota</taxon>
        <taxon>Myxococcia</taxon>
        <taxon>Myxococcales</taxon>
        <taxon>Cystobacterineae</taxon>
        <taxon>Anaeromyxobacteraceae</taxon>
        <taxon>Anaeromyxobacter</taxon>
    </lineage>
</organism>
<dbReference type="CDD" id="cd16432">
    <property type="entry name" value="CheB_Rec"/>
    <property type="match status" value="1"/>
</dbReference>
<dbReference type="GO" id="GO:0006935">
    <property type="term" value="P:chemotaxis"/>
    <property type="evidence" value="ECO:0007669"/>
    <property type="project" value="UniProtKB-UniRule"/>
</dbReference>
<evidence type="ECO:0000313" key="10">
    <source>
        <dbReference type="EMBL" id="GEJ56186.1"/>
    </source>
</evidence>
<comment type="caution">
    <text evidence="10">The sequence shown here is derived from an EMBL/GenBank/DDBJ whole genome shotgun (WGS) entry which is preliminary data.</text>
</comment>
<evidence type="ECO:0000256" key="2">
    <source>
        <dbReference type="ARBA" id="ARBA00022500"/>
    </source>
</evidence>
<gene>
    <name evidence="10" type="primary">cheB2_1</name>
    <name evidence="10" type="ORF">AMYX_09270</name>
</gene>
<name>A0A7I9VIF0_9BACT</name>
<evidence type="ECO:0000313" key="11">
    <source>
        <dbReference type="Proteomes" id="UP000503640"/>
    </source>
</evidence>
<evidence type="ECO:0000259" key="9">
    <source>
        <dbReference type="PROSITE" id="PS50122"/>
    </source>
</evidence>
<evidence type="ECO:0000256" key="5">
    <source>
        <dbReference type="ARBA" id="ARBA00048267"/>
    </source>
</evidence>
<dbReference type="SUPFAM" id="SSF52172">
    <property type="entry name" value="CheY-like"/>
    <property type="match status" value="1"/>
</dbReference>
<dbReference type="InterPro" id="IPR011006">
    <property type="entry name" value="CheY-like_superfamily"/>
</dbReference>
<dbReference type="Gene3D" id="3.40.50.180">
    <property type="entry name" value="Methylesterase CheB, C-terminal domain"/>
    <property type="match status" value="1"/>
</dbReference>
<proteinExistence type="predicted"/>
<dbReference type="AlphaFoldDB" id="A0A7I9VIF0"/>
<protein>
    <recommendedName>
        <fullName evidence="4">protein-glutamate methylesterase</fullName>
        <ecNumber evidence="4">3.1.1.61</ecNumber>
    </recommendedName>
</protein>
<dbReference type="PANTHER" id="PTHR42872:SF6">
    <property type="entry name" value="PROTEIN-GLUTAMATE METHYLESTERASE_PROTEIN-GLUTAMINE GLUTAMINASE"/>
    <property type="match status" value="1"/>
</dbReference>
<dbReference type="PROSITE" id="PS50110">
    <property type="entry name" value="RESPONSE_REGULATORY"/>
    <property type="match status" value="1"/>
</dbReference>
<dbReference type="PROSITE" id="PS50122">
    <property type="entry name" value="CHEB"/>
    <property type="match status" value="1"/>
</dbReference>
<dbReference type="PANTHER" id="PTHR42872">
    <property type="entry name" value="PROTEIN-GLUTAMATE METHYLESTERASE/PROTEIN-GLUTAMINE GLUTAMINASE"/>
    <property type="match status" value="1"/>
</dbReference>
<keyword evidence="3 6" id="KW-0378">Hydrolase</keyword>
<comment type="catalytic activity">
    <reaction evidence="5">
        <text>[protein]-L-glutamate 5-O-methyl ester + H2O = L-glutamyl-[protein] + methanol + H(+)</text>
        <dbReference type="Rhea" id="RHEA:23236"/>
        <dbReference type="Rhea" id="RHEA-COMP:10208"/>
        <dbReference type="Rhea" id="RHEA-COMP:10311"/>
        <dbReference type="ChEBI" id="CHEBI:15377"/>
        <dbReference type="ChEBI" id="CHEBI:15378"/>
        <dbReference type="ChEBI" id="CHEBI:17790"/>
        <dbReference type="ChEBI" id="CHEBI:29973"/>
        <dbReference type="ChEBI" id="CHEBI:82795"/>
        <dbReference type="EC" id="3.1.1.61"/>
    </reaction>
</comment>
<evidence type="ECO:0000256" key="1">
    <source>
        <dbReference type="ARBA" id="ARBA00022490"/>
    </source>
</evidence>
<evidence type="ECO:0000259" key="8">
    <source>
        <dbReference type="PROSITE" id="PS50110"/>
    </source>
</evidence>
<dbReference type="InterPro" id="IPR035909">
    <property type="entry name" value="CheB_C"/>
</dbReference>
<keyword evidence="11" id="KW-1185">Reference proteome</keyword>
<keyword evidence="2 6" id="KW-0145">Chemotaxis</keyword>
<accession>A0A7I9VIF0</accession>
<reference evidence="11" key="1">
    <citation type="journal article" date="2020" name="Appl. Environ. Microbiol.">
        <title>Diazotrophic Anaeromyxobacter Isolates from Soils.</title>
        <authorList>
            <person name="Masuda Y."/>
            <person name="Yamanaka H."/>
            <person name="Xu Z.X."/>
            <person name="Shiratori Y."/>
            <person name="Aono T."/>
            <person name="Amachi S."/>
            <person name="Senoo K."/>
            <person name="Itoh H."/>
        </authorList>
    </citation>
    <scope>NUCLEOTIDE SEQUENCE [LARGE SCALE GENOMIC DNA]</scope>
    <source>
        <strain evidence="11">R267</strain>
    </source>
</reference>
<feature type="active site" evidence="6">
    <location>
        <position position="180"/>
    </location>
</feature>
<feature type="domain" description="CheB-type methylesterase" evidence="9">
    <location>
        <begin position="168"/>
        <end position="369"/>
    </location>
</feature>
<dbReference type="InterPro" id="IPR000673">
    <property type="entry name" value="Sig_transdc_resp-reg_Me-estase"/>
</dbReference>
<comment type="caution">
    <text evidence="7">Lacks conserved residue(s) required for the propagation of feature annotation.</text>
</comment>
<dbReference type="InterPro" id="IPR001789">
    <property type="entry name" value="Sig_transdc_resp-reg_receiver"/>
</dbReference>
<evidence type="ECO:0000256" key="3">
    <source>
        <dbReference type="ARBA" id="ARBA00022801"/>
    </source>
</evidence>
<dbReference type="GO" id="GO:0000156">
    <property type="term" value="F:phosphorelay response regulator activity"/>
    <property type="evidence" value="ECO:0007669"/>
    <property type="project" value="InterPro"/>
</dbReference>
<dbReference type="EMBL" id="BJTG01000002">
    <property type="protein sequence ID" value="GEJ56186.1"/>
    <property type="molecule type" value="Genomic_DNA"/>
</dbReference>
<dbReference type="Gene3D" id="3.40.50.2300">
    <property type="match status" value="1"/>
</dbReference>
<feature type="active site" evidence="6">
    <location>
        <position position="311"/>
    </location>
</feature>
<dbReference type="RefSeq" id="WP_176063425.1">
    <property type="nucleotide sequence ID" value="NZ_BJTG01000002.1"/>
</dbReference>
<evidence type="ECO:0000256" key="7">
    <source>
        <dbReference type="PROSITE-ProRule" id="PRU00169"/>
    </source>
</evidence>
<feature type="domain" description="Response regulatory" evidence="8">
    <location>
        <begin position="16"/>
        <end position="132"/>
    </location>
</feature>
<sequence>MTSPTPAPRPPAALLRVLAVAADEAGRDRLTAALAAAPRAELAGAARSVPEGLRLALQLRPDCVCLELPPRPLEGLAFVRLLARRQPTQVLVVARAGVRKQDVFRAFEAGALDVVATPAGAAERTALEAGLRAGLATARALVAGEGARPAAAERAPEAGAPRGAAEGQARGLRVAVLGASTGGPGALVRLLTAMPPGLPLAWAVAQHMPARFTGSFAERLARATGLDAREARDGEALAEGRVLIAPGGRHLRLVRAGGPLAPVRAALEEPGPRGGPGGHGYCPSVDVLFASAAEACGQDLCAVVLTGMGDDGRRGVARVKEAGGVTLAESEASAVVYGMPRQAAETGLVDEVLPLDGIVARLRRFAREGR</sequence>
<evidence type="ECO:0000256" key="6">
    <source>
        <dbReference type="PROSITE-ProRule" id="PRU00050"/>
    </source>
</evidence>